<protein>
    <submittedName>
        <fullName evidence="1">Uncharacterized protein</fullName>
    </submittedName>
</protein>
<reference evidence="1" key="2">
    <citation type="submission" date="2020-05" db="UniProtKB">
        <authorList>
            <consortium name="EnsemblMetazoa"/>
        </authorList>
    </citation>
    <scope>IDENTIFICATION</scope>
    <source>
        <strain evidence="1">IAEA</strain>
    </source>
</reference>
<name>A0A1B0BM61_9MUSC</name>
<sequence>MKDYPDAQEILQTLGRKRLMEVRCVNKKYAKSQTDKQGGVGPRNRQKQLSYVTIQNDNSGENAASKKVDDKLKNDVKELINVLKKSRNSRLRNEAIEMQHIRNLSPKNCRSEISQMPCAFSEETDEKLEEKIEKSNYTSSPIGAGLPLLQRLRLLKEKQVCTILFIIFSSETDNLVNITLDQNLLQCTSLTRLHYLQEYSGLDTVSREHNVS</sequence>
<dbReference type="STRING" id="67801.A0A1B0BM61"/>
<evidence type="ECO:0000313" key="2">
    <source>
        <dbReference type="Proteomes" id="UP000092460"/>
    </source>
</evidence>
<dbReference type="EnsemblMetazoa" id="GPPI034464-RA">
    <property type="protein sequence ID" value="GPPI034464-PA"/>
    <property type="gene ID" value="GPPI034464"/>
</dbReference>
<dbReference type="EMBL" id="JXJN01016703">
    <property type="status" value="NOT_ANNOTATED_CDS"/>
    <property type="molecule type" value="Genomic_DNA"/>
</dbReference>
<evidence type="ECO:0000313" key="1">
    <source>
        <dbReference type="EnsemblMetazoa" id="GPPI034464-PA"/>
    </source>
</evidence>
<keyword evidence="2" id="KW-1185">Reference proteome</keyword>
<organism evidence="1 2">
    <name type="scientific">Glossina palpalis gambiensis</name>
    <dbReference type="NCBI Taxonomy" id="67801"/>
    <lineage>
        <taxon>Eukaryota</taxon>
        <taxon>Metazoa</taxon>
        <taxon>Ecdysozoa</taxon>
        <taxon>Arthropoda</taxon>
        <taxon>Hexapoda</taxon>
        <taxon>Insecta</taxon>
        <taxon>Pterygota</taxon>
        <taxon>Neoptera</taxon>
        <taxon>Endopterygota</taxon>
        <taxon>Diptera</taxon>
        <taxon>Brachycera</taxon>
        <taxon>Muscomorpha</taxon>
        <taxon>Hippoboscoidea</taxon>
        <taxon>Glossinidae</taxon>
        <taxon>Glossina</taxon>
    </lineage>
</organism>
<proteinExistence type="predicted"/>
<dbReference type="Proteomes" id="UP000092460">
    <property type="component" value="Unassembled WGS sequence"/>
</dbReference>
<reference evidence="2" key="1">
    <citation type="submission" date="2015-01" db="EMBL/GenBank/DDBJ databases">
        <authorList>
            <person name="Aksoy S."/>
            <person name="Warren W."/>
            <person name="Wilson R.K."/>
        </authorList>
    </citation>
    <scope>NUCLEOTIDE SEQUENCE [LARGE SCALE GENOMIC DNA]</scope>
    <source>
        <strain evidence="2">IAEA</strain>
    </source>
</reference>
<dbReference type="VEuPathDB" id="VectorBase:GPPI034464"/>
<accession>A0A1B0BM61</accession>
<dbReference type="AlphaFoldDB" id="A0A1B0BM61"/>